<evidence type="ECO:0000313" key="7">
    <source>
        <dbReference type="EMBL" id="ADO74668.1"/>
    </source>
</evidence>
<dbReference type="CDD" id="cd08283">
    <property type="entry name" value="FDH_like_1"/>
    <property type="match status" value="1"/>
</dbReference>
<evidence type="ECO:0000256" key="5">
    <source>
        <dbReference type="RuleBase" id="RU361277"/>
    </source>
</evidence>
<dbReference type="InterPro" id="IPR036291">
    <property type="entry name" value="NAD(P)-bd_dom_sf"/>
</dbReference>
<keyword evidence="9" id="KW-1185">Reference proteome</keyword>
<dbReference type="InterPro" id="IPR013149">
    <property type="entry name" value="ADH-like_C"/>
</dbReference>
<comment type="cofactor">
    <cofactor evidence="1 5">
        <name>Zn(2+)</name>
        <dbReference type="ChEBI" id="CHEBI:29105"/>
    </cofactor>
</comment>
<proteinExistence type="inferred from homology"/>
<reference evidence="7 9" key="2">
    <citation type="journal article" date="2011" name="Mol. Biol. Evol.">
        <title>Comparative genomic analysis of fruiting body formation in Myxococcales.</title>
        <authorList>
            <person name="Huntley S."/>
            <person name="Hamann N."/>
            <person name="Wegener-Feldbrugge S."/>
            <person name="Treuner-Lange A."/>
            <person name="Kube M."/>
            <person name="Reinhardt R."/>
            <person name="Klages S."/>
            <person name="Muller R."/>
            <person name="Ronning C.M."/>
            <person name="Nierman W.C."/>
            <person name="Sogaard-Andersen L."/>
        </authorList>
    </citation>
    <scope>NUCLEOTIDE SEQUENCE [LARGE SCALE GENOMIC DNA]</scope>
    <source>
        <strain evidence="7 9">DW4/3-1</strain>
    </source>
</reference>
<dbReference type="GO" id="GO:0051903">
    <property type="term" value="F:S-(hydroxymethyl)glutathione dehydrogenase [NAD(P)+] activity"/>
    <property type="evidence" value="ECO:0007669"/>
    <property type="project" value="UniProtKB-EC"/>
</dbReference>
<dbReference type="PATRIC" id="fig|378806.16.peg.9455"/>
<dbReference type="AlphaFoldDB" id="Q09EC4"/>
<comment type="similarity">
    <text evidence="5">Belongs to the zinc-containing alcohol dehydrogenase family.</text>
</comment>
<dbReference type="SMART" id="SM00829">
    <property type="entry name" value="PKS_ER"/>
    <property type="match status" value="1"/>
</dbReference>
<keyword evidence="4 8" id="KW-0560">Oxidoreductase</keyword>
<dbReference type="InterPro" id="IPR013154">
    <property type="entry name" value="ADH-like_N"/>
</dbReference>
<dbReference type="SUPFAM" id="SSF50129">
    <property type="entry name" value="GroES-like"/>
    <property type="match status" value="1"/>
</dbReference>
<dbReference type="Gene3D" id="3.90.180.10">
    <property type="entry name" value="Medium-chain alcohol dehydrogenases, catalytic domain"/>
    <property type="match status" value="1"/>
</dbReference>
<dbReference type="RefSeq" id="WP_002609334.1">
    <property type="nucleotide sequence ID" value="NC_014623.1"/>
</dbReference>
<keyword evidence="3 5" id="KW-0862">Zinc</keyword>
<evidence type="ECO:0000313" key="8">
    <source>
        <dbReference type="EMBL" id="EAU70030.1"/>
    </source>
</evidence>
<name>Q09EC4_STIAD</name>
<organism evidence="8 10">
    <name type="scientific">Stigmatella aurantiaca (strain DW4/3-1)</name>
    <dbReference type="NCBI Taxonomy" id="378806"/>
    <lineage>
        <taxon>Bacteria</taxon>
        <taxon>Pseudomonadati</taxon>
        <taxon>Myxococcota</taxon>
        <taxon>Myxococcia</taxon>
        <taxon>Myxococcales</taxon>
        <taxon>Cystobacterineae</taxon>
        <taxon>Archangiaceae</taxon>
        <taxon>Stigmatella</taxon>
    </lineage>
</organism>
<dbReference type="EMBL" id="CP002271">
    <property type="protein sequence ID" value="ADO74668.1"/>
    <property type="molecule type" value="Genomic_DNA"/>
</dbReference>
<keyword evidence="2 5" id="KW-0479">Metal-binding</keyword>
<dbReference type="HOGENOM" id="CLU_026673_11_3_7"/>
<evidence type="ECO:0000313" key="9">
    <source>
        <dbReference type="Proteomes" id="UP000001351"/>
    </source>
</evidence>
<dbReference type="eggNOG" id="COG1063">
    <property type="taxonomic scope" value="Bacteria"/>
</dbReference>
<evidence type="ECO:0000313" key="10">
    <source>
        <dbReference type="Proteomes" id="UP000032702"/>
    </source>
</evidence>
<dbReference type="PANTHER" id="PTHR42813:SF7">
    <property type="entry name" value="ALCOHOL DEHYDROGENASE (ZN-DEPENDENT)-RELATED"/>
    <property type="match status" value="1"/>
</dbReference>
<sequence length="406" mass="43542">MKAVVFHGIGDIRLDDVEEPRLEKPTDAIVRVSASAICGTDLHMIRGTMPGMKPGTILGHEGVGYIEELGEDVRNFNVGDRVVIPSTIACGSCVYCRSGYYAQCNEANPHGPLAGTAFFGGPMMTGPFHGMQAEKVRVPFAHVGLVRVPDGVSDEQAILISDIFPTGYMGAEMAEIKPGDTVAVFGCGPVGQFAIVSAKLLGAGRVFAIDCHEDRLEMARSQGAEIINFDAEDPVETLRRLTGGIGVDRAIDAVGVDSVHAHHGPAAKAAKAEHAEFKREVKEVAPKTNPDGDNWVPGDAPAQALLWAVQALAKAGTLSIIGVYPQTARTFPIGEAMNKNLTLKMGNCNHRKYIPKLLELVRTGEVDPTAILSHVEPMTSAIDAYRQFDLRKPGWLKVELEPTMLT</sequence>
<dbReference type="Pfam" id="PF00107">
    <property type="entry name" value="ADH_zinc_N"/>
    <property type="match status" value="1"/>
</dbReference>
<dbReference type="PANTHER" id="PTHR42813">
    <property type="entry name" value="ZINC-TYPE ALCOHOL DEHYDROGENASE-LIKE"/>
    <property type="match status" value="1"/>
</dbReference>
<dbReference type="SUPFAM" id="SSF51735">
    <property type="entry name" value="NAD(P)-binding Rossmann-fold domains"/>
    <property type="match status" value="1"/>
</dbReference>
<dbReference type="KEGG" id="sur:STAUR_6912"/>
<dbReference type="Pfam" id="PF08240">
    <property type="entry name" value="ADH_N"/>
    <property type="match status" value="1"/>
</dbReference>
<gene>
    <name evidence="7" type="ordered locus">STAUR_6912</name>
    <name evidence="8" type="ORF">STIAU_8317</name>
</gene>
<protein>
    <submittedName>
        <fullName evidence="7">Oxidoreductase, zinc-binding dehydrogenase family</fullName>
    </submittedName>
    <submittedName>
        <fullName evidence="8">S-(Hydroxymethyl)glutathione dehydrogenase</fullName>
        <ecNumber evidence="8">1.1.1.284</ecNumber>
    </submittedName>
</protein>
<dbReference type="PROSITE" id="PS00059">
    <property type="entry name" value="ADH_ZINC"/>
    <property type="match status" value="1"/>
</dbReference>
<dbReference type="GO" id="GO:0008270">
    <property type="term" value="F:zinc ion binding"/>
    <property type="evidence" value="ECO:0007669"/>
    <property type="project" value="InterPro"/>
</dbReference>
<dbReference type="InterPro" id="IPR002328">
    <property type="entry name" value="ADH_Zn_CS"/>
</dbReference>
<dbReference type="EMBL" id="AAMD01000001">
    <property type="protein sequence ID" value="EAU70030.1"/>
    <property type="molecule type" value="Genomic_DNA"/>
</dbReference>
<dbReference type="STRING" id="378806.STAUR_6912"/>
<dbReference type="OrthoDB" id="9774952at2"/>
<dbReference type="EC" id="1.1.1.284" evidence="8"/>
<accession>Q09EC4</accession>
<evidence type="ECO:0000256" key="1">
    <source>
        <dbReference type="ARBA" id="ARBA00001947"/>
    </source>
</evidence>
<dbReference type="Proteomes" id="UP000032702">
    <property type="component" value="Unassembled WGS sequence"/>
</dbReference>
<evidence type="ECO:0000259" key="6">
    <source>
        <dbReference type="SMART" id="SM00829"/>
    </source>
</evidence>
<evidence type="ECO:0000256" key="4">
    <source>
        <dbReference type="ARBA" id="ARBA00023002"/>
    </source>
</evidence>
<dbReference type="InterPro" id="IPR011032">
    <property type="entry name" value="GroES-like_sf"/>
</dbReference>
<evidence type="ECO:0000256" key="3">
    <source>
        <dbReference type="ARBA" id="ARBA00022833"/>
    </source>
</evidence>
<dbReference type="Proteomes" id="UP000001351">
    <property type="component" value="Chromosome"/>
</dbReference>
<evidence type="ECO:0000256" key="2">
    <source>
        <dbReference type="ARBA" id="ARBA00022723"/>
    </source>
</evidence>
<reference evidence="8 10" key="1">
    <citation type="submission" date="2006-04" db="EMBL/GenBank/DDBJ databases">
        <authorList>
            <person name="Nierman W.C."/>
        </authorList>
    </citation>
    <scope>NUCLEOTIDE SEQUENCE [LARGE SCALE GENOMIC DNA]</scope>
    <source>
        <strain evidence="8 10">DW4/3-1</strain>
    </source>
</reference>
<feature type="domain" description="Enoyl reductase (ER)" evidence="6">
    <location>
        <begin position="8"/>
        <end position="393"/>
    </location>
</feature>
<dbReference type="Gene3D" id="3.40.50.720">
    <property type="entry name" value="NAD(P)-binding Rossmann-like Domain"/>
    <property type="match status" value="1"/>
</dbReference>
<dbReference type="InterPro" id="IPR020843">
    <property type="entry name" value="ER"/>
</dbReference>